<sequence>MEHLEQFDAAPYIDTPEAEAILLSDAFESGDATYIAHALGIVARARGLAQIARDAGISRPTLYAAISGEGDPKLSTLLALTHALGFKFSVKAEAA</sequence>
<dbReference type="InterPro" id="IPR001387">
    <property type="entry name" value="Cro/C1-type_HTH"/>
</dbReference>
<dbReference type="AlphaFoldDB" id="A0A501W685"/>
<proteinExistence type="predicted"/>
<dbReference type="Pfam" id="PF21716">
    <property type="entry name" value="dnstrm_HI1420"/>
    <property type="match status" value="1"/>
</dbReference>
<dbReference type="RefSeq" id="WP_140456447.1">
    <property type="nucleotide sequence ID" value="NZ_VFRP01000075.1"/>
</dbReference>
<dbReference type="InterPro" id="IPR014057">
    <property type="entry name" value="HI1420"/>
</dbReference>
<evidence type="ECO:0000259" key="1">
    <source>
        <dbReference type="PROSITE" id="PS50943"/>
    </source>
</evidence>
<dbReference type="Gene3D" id="1.10.260.40">
    <property type="entry name" value="lambda repressor-like DNA-binding domains"/>
    <property type="match status" value="1"/>
</dbReference>
<dbReference type="GO" id="GO:0003677">
    <property type="term" value="F:DNA binding"/>
    <property type="evidence" value="ECO:0007669"/>
    <property type="project" value="InterPro"/>
</dbReference>
<protein>
    <submittedName>
        <fullName evidence="2">Putative addiction module antidote protein</fullName>
    </submittedName>
</protein>
<dbReference type="PROSITE" id="PS50943">
    <property type="entry name" value="HTH_CROC1"/>
    <property type="match status" value="1"/>
</dbReference>
<accession>A0A501W685</accession>
<dbReference type="NCBIfam" id="TIGR02684">
    <property type="entry name" value="dnstrm_HI1420"/>
    <property type="match status" value="1"/>
</dbReference>
<evidence type="ECO:0000313" key="2">
    <source>
        <dbReference type="EMBL" id="TPE44145.1"/>
    </source>
</evidence>
<dbReference type="EMBL" id="VFRP01000075">
    <property type="protein sequence ID" value="TPE44145.1"/>
    <property type="molecule type" value="Genomic_DNA"/>
</dbReference>
<organism evidence="2 3">
    <name type="scientific">Amaricoccus solimangrovi</name>
    <dbReference type="NCBI Taxonomy" id="2589815"/>
    <lineage>
        <taxon>Bacteria</taxon>
        <taxon>Pseudomonadati</taxon>
        <taxon>Pseudomonadota</taxon>
        <taxon>Alphaproteobacteria</taxon>
        <taxon>Rhodobacterales</taxon>
        <taxon>Paracoccaceae</taxon>
        <taxon>Amaricoccus</taxon>
    </lineage>
</organism>
<evidence type="ECO:0000313" key="3">
    <source>
        <dbReference type="Proteomes" id="UP000319255"/>
    </source>
</evidence>
<dbReference type="OrthoDB" id="9798416at2"/>
<dbReference type="PANTHER" id="PTHR40275">
    <property type="entry name" value="SSL7038 PROTEIN"/>
    <property type="match status" value="1"/>
</dbReference>
<dbReference type="PANTHER" id="PTHR40275:SF1">
    <property type="entry name" value="SSL7038 PROTEIN"/>
    <property type="match status" value="1"/>
</dbReference>
<feature type="domain" description="HTH cro/C1-type" evidence="1">
    <location>
        <begin position="48"/>
        <end position="91"/>
    </location>
</feature>
<dbReference type="InterPro" id="IPR010982">
    <property type="entry name" value="Lambda_DNA-bd_dom_sf"/>
</dbReference>
<dbReference type="Proteomes" id="UP000319255">
    <property type="component" value="Unassembled WGS sequence"/>
</dbReference>
<keyword evidence="3" id="KW-1185">Reference proteome</keyword>
<name>A0A501W685_9RHOB</name>
<gene>
    <name evidence="2" type="ORF">FJM51_23130</name>
</gene>
<reference evidence="2 3" key="1">
    <citation type="submission" date="2019-06" db="EMBL/GenBank/DDBJ databases">
        <title>A novel bacterium of genus Amaricoccus, isolated from marine sediment.</title>
        <authorList>
            <person name="Huang H."/>
            <person name="Mo K."/>
            <person name="Hu Y."/>
        </authorList>
    </citation>
    <scope>NUCLEOTIDE SEQUENCE [LARGE SCALE GENOMIC DNA]</scope>
    <source>
        <strain evidence="2 3">HB172011</strain>
    </source>
</reference>
<dbReference type="SUPFAM" id="SSF47413">
    <property type="entry name" value="lambda repressor-like DNA-binding domains"/>
    <property type="match status" value="1"/>
</dbReference>
<dbReference type="CDD" id="cd00093">
    <property type="entry name" value="HTH_XRE"/>
    <property type="match status" value="1"/>
</dbReference>
<comment type="caution">
    <text evidence="2">The sequence shown here is derived from an EMBL/GenBank/DDBJ whole genome shotgun (WGS) entry which is preliminary data.</text>
</comment>